<dbReference type="RefSeq" id="WP_343774322.1">
    <property type="nucleotide sequence ID" value="NZ_BAAADV010000004.1"/>
</dbReference>
<evidence type="ECO:0000259" key="1">
    <source>
        <dbReference type="PROSITE" id="PS51186"/>
    </source>
</evidence>
<dbReference type="PROSITE" id="PS51186">
    <property type="entry name" value="GNAT"/>
    <property type="match status" value="1"/>
</dbReference>
<dbReference type="PANTHER" id="PTHR43441">
    <property type="entry name" value="RIBOSOMAL-PROTEIN-SERINE ACETYLTRANSFERASE"/>
    <property type="match status" value="1"/>
</dbReference>
<dbReference type="InterPro" id="IPR016181">
    <property type="entry name" value="Acyl_CoA_acyltransferase"/>
</dbReference>
<dbReference type="EMBL" id="BAAADV010000004">
    <property type="protein sequence ID" value="GAA0675900.1"/>
    <property type="molecule type" value="Genomic_DNA"/>
</dbReference>
<dbReference type="GO" id="GO:0008999">
    <property type="term" value="F:protein-N-terminal-alanine acetyltransferase activity"/>
    <property type="evidence" value="ECO:0007669"/>
    <property type="project" value="TreeGrafter"/>
</dbReference>
<dbReference type="Gene3D" id="3.40.630.30">
    <property type="match status" value="1"/>
</dbReference>
<proteinExistence type="predicted"/>
<gene>
    <name evidence="2" type="ORF">GCM10009020_24600</name>
</gene>
<evidence type="ECO:0000313" key="2">
    <source>
        <dbReference type="EMBL" id="GAA0675900.1"/>
    </source>
</evidence>
<protein>
    <submittedName>
        <fullName evidence="2">GNAT family N-acetyltransferase</fullName>
    </submittedName>
</protein>
<dbReference type="GO" id="GO:1990189">
    <property type="term" value="F:protein N-terminal-serine acetyltransferase activity"/>
    <property type="evidence" value="ECO:0007669"/>
    <property type="project" value="TreeGrafter"/>
</dbReference>
<organism evidence="2 3">
    <name type="scientific">Natronoarchaeum mannanilyticum</name>
    <dbReference type="NCBI Taxonomy" id="926360"/>
    <lineage>
        <taxon>Archaea</taxon>
        <taxon>Methanobacteriati</taxon>
        <taxon>Methanobacteriota</taxon>
        <taxon>Stenosarchaea group</taxon>
        <taxon>Halobacteria</taxon>
        <taxon>Halobacteriales</taxon>
        <taxon>Natronoarchaeaceae</taxon>
    </lineage>
</organism>
<dbReference type="PANTHER" id="PTHR43441:SF11">
    <property type="entry name" value="RIBOSOMAL-PROTEIN-SERINE ACETYLTRANSFERASE"/>
    <property type="match status" value="1"/>
</dbReference>
<evidence type="ECO:0000313" key="3">
    <source>
        <dbReference type="Proteomes" id="UP001500420"/>
    </source>
</evidence>
<reference evidence="2 3" key="1">
    <citation type="journal article" date="2019" name="Int. J. Syst. Evol. Microbiol.">
        <title>The Global Catalogue of Microorganisms (GCM) 10K type strain sequencing project: providing services to taxonomists for standard genome sequencing and annotation.</title>
        <authorList>
            <consortium name="The Broad Institute Genomics Platform"/>
            <consortium name="The Broad Institute Genome Sequencing Center for Infectious Disease"/>
            <person name="Wu L."/>
            <person name="Ma J."/>
        </authorList>
    </citation>
    <scope>NUCLEOTIDE SEQUENCE [LARGE SCALE GENOMIC DNA]</scope>
    <source>
        <strain evidence="2 3">JCM 16328</strain>
    </source>
</reference>
<feature type="domain" description="N-acetyltransferase" evidence="1">
    <location>
        <begin position="15"/>
        <end position="191"/>
    </location>
</feature>
<sequence length="207" mass="22943">MPGELFPDRIETERLVLEPLTTDHVDVFEFYEICSSDPGIEEVTEYLTWDPHETVGETLGFLESVEERIAEAEGIDYVIRPAAGEDGAGEIAGAAAILIDWERRTATFGTWLRKRFWGRGYSGERAAAMMELTFDRLDLDVVEVTHLAGNEKSHRAIEKYVDAHGGRHEGKLRNVDAFGGEPVTQHRYSVTQAEYEASGGGPGVIGD</sequence>
<name>A0AAV3TBT5_9EURY</name>
<dbReference type="Pfam" id="PF13302">
    <property type="entry name" value="Acetyltransf_3"/>
    <property type="match status" value="1"/>
</dbReference>
<keyword evidence="3" id="KW-1185">Reference proteome</keyword>
<dbReference type="InterPro" id="IPR051908">
    <property type="entry name" value="Ribosomal_N-acetyltransferase"/>
</dbReference>
<dbReference type="GO" id="GO:0005737">
    <property type="term" value="C:cytoplasm"/>
    <property type="evidence" value="ECO:0007669"/>
    <property type="project" value="TreeGrafter"/>
</dbReference>
<dbReference type="InterPro" id="IPR000182">
    <property type="entry name" value="GNAT_dom"/>
</dbReference>
<accession>A0AAV3TBT5</accession>
<dbReference type="SUPFAM" id="SSF55729">
    <property type="entry name" value="Acyl-CoA N-acyltransferases (Nat)"/>
    <property type="match status" value="1"/>
</dbReference>
<dbReference type="AlphaFoldDB" id="A0AAV3TBT5"/>
<comment type="caution">
    <text evidence="2">The sequence shown here is derived from an EMBL/GenBank/DDBJ whole genome shotgun (WGS) entry which is preliminary data.</text>
</comment>
<dbReference type="Proteomes" id="UP001500420">
    <property type="component" value="Unassembled WGS sequence"/>
</dbReference>